<sequence>MTITISGGSRMVFAVVGIFQRAAPTLNKRHPICTQLCNDERAEFAIHTSDNSEAAGLVCGIQWMDHLHTDDAHPQTKQ</sequence>
<gene>
    <name evidence="1" type="ORF">AG1IA_00717</name>
</gene>
<evidence type="ECO:0000313" key="1">
    <source>
        <dbReference type="EMBL" id="ELU45252.1"/>
    </source>
</evidence>
<evidence type="ECO:0000313" key="2">
    <source>
        <dbReference type="Proteomes" id="UP000011668"/>
    </source>
</evidence>
<protein>
    <submittedName>
        <fullName evidence="1">Uncharacterized protein</fullName>
    </submittedName>
</protein>
<name>L8X837_THACA</name>
<reference evidence="1 2" key="1">
    <citation type="journal article" date="2013" name="Nat. Commun.">
        <title>The evolution and pathogenic mechanisms of the rice sheath blight pathogen.</title>
        <authorList>
            <person name="Zheng A."/>
            <person name="Lin R."/>
            <person name="Xu L."/>
            <person name="Qin P."/>
            <person name="Tang C."/>
            <person name="Ai P."/>
            <person name="Zhang D."/>
            <person name="Liu Y."/>
            <person name="Sun Z."/>
            <person name="Feng H."/>
            <person name="Wang Y."/>
            <person name="Chen Y."/>
            <person name="Liang X."/>
            <person name="Fu R."/>
            <person name="Li Q."/>
            <person name="Zhang J."/>
            <person name="Yu X."/>
            <person name="Xie Z."/>
            <person name="Ding L."/>
            <person name="Guan P."/>
            <person name="Tang J."/>
            <person name="Liang Y."/>
            <person name="Wang S."/>
            <person name="Deng Q."/>
            <person name="Li S."/>
            <person name="Zhu J."/>
            <person name="Wang L."/>
            <person name="Liu H."/>
            <person name="Li P."/>
        </authorList>
    </citation>
    <scope>NUCLEOTIDE SEQUENCE [LARGE SCALE GENOMIC DNA]</scope>
    <source>
        <strain evidence="2">AG-1 IA</strain>
    </source>
</reference>
<dbReference type="Proteomes" id="UP000011668">
    <property type="component" value="Unassembled WGS sequence"/>
</dbReference>
<dbReference type="AlphaFoldDB" id="L8X837"/>
<dbReference type="EMBL" id="AFRT01000119">
    <property type="protein sequence ID" value="ELU45252.1"/>
    <property type="molecule type" value="Genomic_DNA"/>
</dbReference>
<keyword evidence="2" id="KW-1185">Reference proteome</keyword>
<comment type="caution">
    <text evidence="1">The sequence shown here is derived from an EMBL/GenBank/DDBJ whole genome shotgun (WGS) entry which is preliminary data.</text>
</comment>
<proteinExistence type="predicted"/>
<organism evidence="1 2">
    <name type="scientific">Thanatephorus cucumeris (strain AG1-IA)</name>
    <name type="common">Rice sheath blight fungus</name>
    <name type="synonym">Rhizoctonia solani</name>
    <dbReference type="NCBI Taxonomy" id="983506"/>
    <lineage>
        <taxon>Eukaryota</taxon>
        <taxon>Fungi</taxon>
        <taxon>Dikarya</taxon>
        <taxon>Basidiomycota</taxon>
        <taxon>Agaricomycotina</taxon>
        <taxon>Agaricomycetes</taxon>
        <taxon>Cantharellales</taxon>
        <taxon>Ceratobasidiaceae</taxon>
        <taxon>Rhizoctonia</taxon>
        <taxon>Rhizoctonia solani AG-1</taxon>
    </lineage>
</organism>
<accession>L8X837</accession>
<dbReference type="HOGENOM" id="CLU_2623685_0_0_1"/>